<dbReference type="Proteomes" id="UP000324222">
    <property type="component" value="Unassembled WGS sequence"/>
</dbReference>
<sequence>MGDSESRLLREMNFDSEQVKDYQVWVSCGATRRGKRREWRKRRRRMGGGEATESEEKLQDDSTCRKVLRKLAHVMHKNTHVLHRSWERFLRVPCVGPLSWQMFEVKKYHSASEVSFGGGRGPRDPKQSGSHPPGPPTRRAVQICIKIFHYQETPCEGRSISAPFITCAGKANLSSWEEQSASREPR</sequence>
<protein>
    <submittedName>
        <fullName evidence="2">Uncharacterized protein</fullName>
    </submittedName>
</protein>
<comment type="caution">
    <text evidence="2">The sequence shown here is derived from an EMBL/GenBank/DDBJ whole genome shotgun (WGS) entry which is preliminary data.</text>
</comment>
<feature type="region of interest" description="Disordered" evidence="1">
    <location>
        <begin position="36"/>
        <end position="57"/>
    </location>
</feature>
<gene>
    <name evidence="2" type="ORF">E2C01_041667</name>
</gene>
<dbReference type="EMBL" id="VSRR010007992">
    <property type="protein sequence ID" value="MPC47905.1"/>
    <property type="molecule type" value="Genomic_DNA"/>
</dbReference>
<evidence type="ECO:0000313" key="3">
    <source>
        <dbReference type="Proteomes" id="UP000324222"/>
    </source>
</evidence>
<keyword evidence="3" id="KW-1185">Reference proteome</keyword>
<accession>A0A5B7FR96</accession>
<dbReference type="AlphaFoldDB" id="A0A5B7FR96"/>
<reference evidence="2 3" key="1">
    <citation type="submission" date="2019-05" db="EMBL/GenBank/DDBJ databases">
        <title>Another draft genome of Portunus trituberculatus and its Hox gene families provides insights of decapod evolution.</title>
        <authorList>
            <person name="Jeong J.-H."/>
            <person name="Song I."/>
            <person name="Kim S."/>
            <person name="Choi T."/>
            <person name="Kim D."/>
            <person name="Ryu S."/>
            <person name="Kim W."/>
        </authorList>
    </citation>
    <scope>NUCLEOTIDE SEQUENCE [LARGE SCALE GENOMIC DNA]</scope>
    <source>
        <tissue evidence="2">Muscle</tissue>
    </source>
</reference>
<feature type="compositionally biased region" description="Basic residues" evidence="1">
    <location>
        <begin position="36"/>
        <end position="46"/>
    </location>
</feature>
<organism evidence="2 3">
    <name type="scientific">Portunus trituberculatus</name>
    <name type="common">Swimming crab</name>
    <name type="synonym">Neptunus trituberculatus</name>
    <dbReference type="NCBI Taxonomy" id="210409"/>
    <lineage>
        <taxon>Eukaryota</taxon>
        <taxon>Metazoa</taxon>
        <taxon>Ecdysozoa</taxon>
        <taxon>Arthropoda</taxon>
        <taxon>Crustacea</taxon>
        <taxon>Multicrustacea</taxon>
        <taxon>Malacostraca</taxon>
        <taxon>Eumalacostraca</taxon>
        <taxon>Eucarida</taxon>
        <taxon>Decapoda</taxon>
        <taxon>Pleocyemata</taxon>
        <taxon>Brachyura</taxon>
        <taxon>Eubrachyura</taxon>
        <taxon>Portunoidea</taxon>
        <taxon>Portunidae</taxon>
        <taxon>Portuninae</taxon>
        <taxon>Portunus</taxon>
    </lineage>
</organism>
<proteinExistence type="predicted"/>
<evidence type="ECO:0000313" key="2">
    <source>
        <dbReference type="EMBL" id="MPC47905.1"/>
    </source>
</evidence>
<evidence type="ECO:0000256" key="1">
    <source>
        <dbReference type="SAM" id="MobiDB-lite"/>
    </source>
</evidence>
<feature type="region of interest" description="Disordered" evidence="1">
    <location>
        <begin position="114"/>
        <end position="138"/>
    </location>
</feature>
<name>A0A5B7FR96_PORTR</name>